<feature type="transmembrane region" description="Helical" evidence="1">
    <location>
        <begin position="119"/>
        <end position="140"/>
    </location>
</feature>
<evidence type="ECO:0008006" key="4">
    <source>
        <dbReference type="Google" id="ProtNLM"/>
    </source>
</evidence>
<dbReference type="AlphaFoldDB" id="F8EZG6"/>
<feature type="transmembrane region" description="Helical" evidence="1">
    <location>
        <begin position="146"/>
        <end position="171"/>
    </location>
</feature>
<keyword evidence="1" id="KW-1133">Transmembrane helix</keyword>
<organism evidence="2 3">
    <name type="scientific">Gracilinema caldarium (strain ATCC 51460 / DSM 7334 / H1)</name>
    <name type="common">Treponema caldarium</name>
    <dbReference type="NCBI Taxonomy" id="744872"/>
    <lineage>
        <taxon>Bacteria</taxon>
        <taxon>Pseudomonadati</taxon>
        <taxon>Spirochaetota</taxon>
        <taxon>Spirochaetia</taxon>
        <taxon>Spirochaetales</taxon>
        <taxon>Breznakiellaceae</taxon>
        <taxon>Gracilinema</taxon>
    </lineage>
</organism>
<feature type="transmembrane region" description="Helical" evidence="1">
    <location>
        <begin position="6"/>
        <end position="25"/>
    </location>
</feature>
<gene>
    <name evidence="2" type="ordered locus">Spica_2062</name>
</gene>
<evidence type="ECO:0000313" key="3">
    <source>
        <dbReference type="Proteomes" id="UP000000503"/>
    </source>
</evidence>
<protein>
    <recommendedName>
        <fullName evidence="4">Protease PrsW</fullName>
    </recommendedName>
</protein>
<dbReference type="InterPro" id="IPR026898">
    <property type="entry name" value="PrsW"/>
</dbReference>
<feature type="transmembrane region" description="Helical" evidence="1">
    <location>
        <begin position="78"/>
        <end position="98"/>
    </location>
</feature>
<dbReference type="STRING" id="744872.Spica_2062"/>
<keyword evidence="3" id="KW-1185">Reference proteome</keyword>
<sequence length="239" mass="26218">MQGPIYLISIVGISVLPVVITGLYIKYTFPSIKIGFMLSTMAIGCLSLFIGSMFQLLLPMNTNTTILSLLYSVLVRNAFTEELGRLITFWLILVILPIMGQSRTIPQTFTMYASRDIMIYRGVLAGFVFAMIENISYGLLNLQLVIIRTITSAPLHAACSARIALVVYYGWSLGTASQKSKNIGKALFYGISAILIHGFYNLLLLFSAAFAVIPIAIACIALISVLALTKIDRKDTISQ</sequence>
<dbReference type="Pfam" id="PF13367">
    <property type="entry name" value="PrsW-protease"/>
    <property type="match status" value="1"/>
</dbReference>
<keyword evidence="1" id="KW-0812">Transmembrane</keyword>
<feature type="transmembrane region" description="Helical" evidence="1">
    <location>
        <begin position="37"/>
        <end position="58"/>
    </location>
</feature>
<proteinExistence type="predicted"/>
<dbReference type="EMBL" id="CP002868">
    <property type="protein sequence ID" value="AEJ20189.1"/>
    <property type="molecule type" value="Genomic_DNA"/>
</dbReference>
<accession>F8EZG6</accession>
<dbReference type="eggNOG" id="ENOG5030JGH">
    <property type="taxonomic scope" value="Bacteria"/>
</dbReference>
<evidence type="ECO:0000313" key="2">
    <source>
        <dbReference type="EMBL" id="AEJ20189.1"/>
    </source>
</evidence>
<feature type="transmembrane region" description="Helical" evidence="1">
    <location>
        <begin position="206"/>
        <end position="229"/>
    </location>
</feature>
<dbReference type="KEGG" id="scd:Spica_2062"/>
<feature type="transmembrane region" description="Helical" evidence="1">
    <location>
        <begin position="183"/>
        <end position="200"/>
    </location>
</feature>
<reference evidence="3" key="1">
    <citation type="journal article" date="2013" name="Stand. Genomic Sci.">
        <title>Genome sequence of the thermophilic fresh-water bacterium Spirochaeta caldaria type strain (H1(T)), reclassification of Spirochaeta caldaria, Spirochaeta stenostrepta, and Spirochaeta zuelzerae in the genus Treponema as Treponema caldaria comb. nov., Treponema stenostrepta comb. nov., and Treponema zuelzerae comb. nov., and emendation of the genus Treponema.</title>
        <authorList>
            <person name="Abt B."/>
            <person name="Goker M."/>
            <person name="Scheuner C."/>
            <person name="Han C."/>
            <person name="Lu M."/>
            <person name="Misra M."/>
            <person name="Lapidus A."/>
            <person name="Nolan M."/>
            <person name="Lucas S."/>
            <person name="Hammon N."/>
            <person name="Deshpande S."/>
            <person name="Cheng J.F."/>
            <person name="Tapia R."/>
            <person name="Goodwin L.A."/>
            <person name="Pitluck S."/>
            <person name="Liolios K."/>
            <person name="Pagani I."/>
            <person name="Ivanova N."/>
            <person name="Mavromatis K."/>
            <person name="Mikhailova N."/>
            <person name="Huntemann M."/>
            <person name="Pati A."/>
            <person name="Chen A."/>
            <person name="Palaniappan K."/>
            <person name="Land M."/>
            <person name="Hauser L."/>
            <person name="Jeffries C.D."/>
            <person name="Rohde M."/>
            <person name="Spring S."/>
            <person name="Gronow S."/>
            <person name="Detter J.C."/>
            <person name="Bristow J."/>
            <person name="Eisen J.A."/>
            <person name="Markowitz V."/>
            <person name="Hugenholtz P."/>
            <person name="Kyrpides N.C."/>
            <person name="Woyke T."/>
            <person name="Klenk H.P."/>
        </authorList>
    </citation>
    <scope>NUCLEOTIDE SEQUENCE</scope>
    <source>
        <strain evidence="3">ATCC 51460 / DSM 7334 / H1</strain>
    </source>
</reference>
<dbReference type="HOGENOM" id="CLU_1255500_0_0_12"/>
<evidence type="ECO:0000256" key="1">
    <source>
        <dbReference type="SAM" id="Phobius"/>
    </source>
</evidence>
<name>F8EZG6_GRAC1</name>
<dbReference type="Proteomes" id="UP000000503">
    <property type="component" value="Chromosome"/>
</dbReference>
<keyword evidence="1" id="KW-0472">Membrane</keyword>
<dbReference type="GO" id="GO:0008233">
    <property type="term" value="F:peptidase activity"/>
    <property type="evidence" value="ECO:0007669"/>
    <property type="project" value="InterPro"/>
</dbReference>